<proteinExistence type="predicted"/>
<organism evidence="2 3">
    <name type="scientific">Microbacterium pygmaeum</name>
    <dbReference type="NCBI Taxonomy" id="370764"/>
    <lineage>
        <taxon>Bacteria</taxon>
        <taxon>Bacillati</taxon>
        <taxon>Actinomycetota</taxon>
        <taxon>Actinomycetes</taxon>
        <taxon>Micrococcales</taxon>
        <taxon>Microbacteriaceae</taxon>
        <taxon>Microbacterium</taxon>
    </lineage>
</organism>
<evidence type="ECO:0000313" key="3">
    <source>
        <dbReference type="Proteomes" id="UP000199009"/>
    </source>
</evidence>
<dbReference type="STRING" id="370764.SAMN04489810_0861"/>
<sequence length="180" mass="19293">MTAPDTQTPPAPHWWRRNALGLGALVVLIPLTVGVIAANEWSQYDAGHPTQPIIVQAGDAVRYDGAGIGPARAEFTDNPAAPAGSRVLRTTTLITPLDGPLACATPVLRELTGAKRQWDEASGLLDLDYDPEAHSTCDSERPIRYSLTLHYLLPDDAVGPFALDLAGDPLPQFVRLVIEP</sequence>
<feature type="transmembrane region" description="Helical" evidence="1">
    <location>
        <begin position="20"/>
        <end position="38"/>
    </location>
</feature>
<name>A0A1G7VWC7_9MICO</name>
<keyword evidence="1" id="KW-0472">Membrane</keyword>
<protein>
    <submittedName>
        <fullName evidence="2">Uncharacterized protein</fullName>
    </submittedName>
</protein>
<gene>
    <name evidence="2" type="ORF">SAMN04489810_0861</name>
</gene>
<dbReference type="EMBL" id="LT629692">
    <property type="protein sequence ID" value="SDG63891.1"/>
    <property type="molecule type" value="Genomic_DNA"/>
</dbReference>
<evidence type="ECO:0000256" key="1">
    <source>
        <dbReference type="SAM" id="Phobius"/>
    </source>
</evidence>
<keyword evidence="1" id="KW-0812">Transmembrane</keyword>
<dbReference type="AlphaFoldDB" id="A0A1G7VWC7"/>
<dbReference type="RefSeq" id="WP_091486925.1">
    <property type="nucleotide sequence ID" value="NZ_LT629692.1"/>
</dbReference>
<reference evidence="2 3" key="1">
    <citation type="submission" date="2016-10" db="EMBL/GenBank/DDBJ databases">
        <authorList>
            <person name="de Groot N.N."/>
        </authorList>
    </citation>
    <scope>NUCLEOTIDE SEQUENCE [LARGE SCALE GENOMIC DNA]</scope>
    <source>
        <strain evidence="2 3">DSM 23142</strain>
    </source>
</reference>
<dbReference type="Proteomes" id="UP000199009">
    <property type="component" value="Chromosome I"/>
</dbReference>
<keyword evidence="1" id="KW-1133">Transmembrane helix</keyword>
<dbReference type="OrthoDB" id="5058212at2"/>
<evidence type="ECO:0000313" key="2">
    <source>
        <dbReference type="EMBL" id="SDG63891.1"/>
    </source>
</evidence>
<accession>A0A1G7VWC7</accession>
<keyword evidence="3" id="KW-1185">Reference proteome</keyword>